<dbReference type="SMART" id="SM00646">
    <property type="entry name" value="Ami_3"/>
    <property type="match status" value="1"/>
</dbReference>
<feature type="region of interest" description="Disordered" evidence="1">
    <location>
        <begin position="95"/>
        <end position="116"/>
    </location>
</feature>
<dbReference type="EMBL" id="FNCK01000005">
    <property type="protein sequence ID" value="SDG30662.1"/>
    <property type="molecule type" value="Genomic_DNA"/>
</dbReference>
<feature type="domain" description="LysM" evidence="3">
    <location>
        <begin position="282"/>
        <end position="325"/>
    </location>
</feature>
<reference evidence="4 5" key="1">
    <citation type="submission" date="2016-10" db="EMBL/GenBank/DDBJ databases">
        <authorList>
            <person name="de Groot N.N."/>
        </authorList>
    </citation>
    <scope>NUCLEOTIDE SEQUENCE [LARGE SCALE GENOMIC DNA]</scope>
    <source>
        <strain evidence="4 5">ATCC BAA-466</strain>
    </source>
</reference>
<dbReference type="Pfam" id="PF01476">
    <property type="entry name" value="LysM"/>
    <property type="match status" value="7"/>
</dbReference>
<dbReference type="AlphaFoldDB" id="A0A1G7T6E6"/>
<feature type="region of interest" description="Disordered" evidence="1">
    <location>
        <begin position="254"/>
        <end position="285"/>
    </location>
</feature>
<dbReference type="SUPFAM" id="SSF53187">
    <property type="entry name" value="Zn-dependent exopeptidases"/>
    <property type="match status" value="1"/>
</dbReference>
<accession>A0A1G7T6E6</accession>
<dbReference type="PROSITE" id="PS51782">
    <property type="entry name" value="LYSM"/>
    <property type="match status" value="7"/>
</dbReference>
<dbReference type="Gene3D" id="3.10.350.10">
    <property type="entry name" value="LysM domain"/>
    <property type="match status" value="7"/>
</dbReference>
<dbReference type="GO" id="GO:0008932">
    <property type="term" value="F:lytic endotransglycosylase activity"/>
    <property type="evidence" value="ECO:0007669"/>
    <property type="project" value="TreeGrafter"/>
</dbReference>
<dbReference type="CDD" id="cd00118">
    <property type="entry name" value="LysM"/>
    <property type="match status" value="7"/>
</dbReference>
<dbReference type="GO" id="GO:0009253">
    <property type="term" value="P:peptidoglycan catabolic process"/>
    <property type="evidence" value="ECO:0007669"/>
    <property type="project" value="InterPro"/>
</dbReference>
<dbReference type="InterPro" id="IPR002508">
    <property type="entry name" value="MurNAc-LAA_cat"/>
</dbReference>
<feature type="region of interest" description="Disordered" evidence="1">
    <location>
        <begin position="180"/>
        <end position="211"/>
    </location>
</feature>
<evidence type="ECO:0000256" key="2">
    <source>
        <dbReference type="SAM" id="SignalP"/>
    </source>
</evidence>
<feature type="domain" description="LysM" evidence="3">
    <location>
        <begin position="490"/>
        <end position="533"/>
    </location>
</feature>
<protein>
    <submittedName>
        <fullName evidence="4">N-acetylmuramoyl-L-alanine amidase</fullName>
    </submittedName>
</protein>
<evidence type="ECO:0000313" key="5">
    <source>
        <dbReference type="Proteomes" id="UP000199708"/>
    </source>
</evidence>
<dbReference type="SUPFAM" id="SSF54106">
    <property type="entry name" value="LysM domain"/>
    <property type="match status" value="7"/>
</dbReference>
<feature type="domain" description="LysM" evidence="3">
    <location>
        <begin position="208"/>
        <end position="251"/>
    </location>
</feature>
<evidence type="ECO:0000259" key="3">
    <source>
        <dbReference type="PROSITE" id="PS51782"/>
    </source>
</evidence>
<dbReference type="InterPro" id="IPR036779">
    <property type="entry name" value="LysM_dom_sf"/>
</dbReference>
<keyword evidence="5" id="KW-1185">Reference proteome</keyword>
<organism evidence="4 5">
    <name type="scientific">Facklamia miroungae</name>
    <dbReference type="NCBI Taxonomy" id="120956"/>
    <lineage>
        <taxon>Bacteria</taxon>
        <taxon>Bacillati</taxon>
        <taxon>Bacillota</taxon>
        <taxon>Bacilli</taxon>
        <taxon>Lactobacillales</taxon>
        <taxon>Aerococcaceae</taxon>
        <taxon>Facklamia</taxon>
    </lineage>
</organism>
<evidence type="ECO:0000313" key="4">
    <source>
        <dbReference type="EMBL" id="SDG30662.1"/>
    </source>
</evidence>
<feature type="domain" description="LysM" evidence="3">
    <location>
        <begin position="425"/>
        <end position="468"/>
    </location>
</feature>
<dbReference type="CDD" id="cd02696">
    <property type="entry name" value="MurNAc-LAA"/>
    <property type="match status" value="1"/>
</dbReference>
<gene>
    <name evidence="4" type="ORF">SAMN05421791_1052</name>
</gene>
<evidence type="ECO:0000256" key="1">
    <source>
        <dbReference type="SAM" id="MobiDB-lite"/>
    </source>
</evidence>
<dbReference type="RefSeq" id="WP_180363669.1">
    <property type="nucleotide sequence ID" value="NZ_FNCK01000005.1"/>
</dbReference>
<keyword evidence="2" id="KW-0732">Signal</keyword>
<feature type="region of interest" description="Disordered" evidence="1">
    <location>
        <begin position="332"/>
        <end position="358"/>
    </location>
</feature>
<feature type="chain" id="PRO_5038575719" evidence="2">
    <location>
        <begin position="20"/>
        <end position="743"/>
    </location>
</feature>
<feature type="compositionally biased region" description="Polar residues" evidence="1">
    <location>
        <begin position="268"/>
        <end position="284"/>
    </location>
</feature>
<dbReference type="GO" id="GO:0008745">
    <property type="term" value="F:N-acetylmuramoyl-L-alanine amidase activity"/>
    <property type="evidence" value="ECO:0007669"/>
    <property type="project" value="InterPro"/>
</dbReference>
<name>A0A1G7T6E6_9LACT</name>
<dbReference type="STRING" id="120956.SAMN05421791_1052"/>
<feature type="compositionally biased region" description="Polar residues" evidence="1">
    <location>
        <begin position="106"/>
        <end position="116"/>
    </location>
</feature>
<feature type="signal peptide" evidence="2">
    <location>
        <begin position="1"/>
        <end position="19"/>
    </location>
</feature>
<dbReference type="PANTHER" id="PTHR33734">
    <property type="entry name" value="LYSM DOMAIN-CONTAINING GPI-ANCHORED PROTEIN 2"/>
    <property type="match status" value="1"/>
</dbReference>
<dbReference type="InterPro" id="IPR018392">
    <property type="entry name" value="LysM"/>
</dbReference>
<feature type="domain" description="LysM" evidence="3">
    <location>
        <begin position="42"/>
        <end position="85"/>
    </location>
</feature>
<proteinExistence type="predicted"/>
<dbReference type="Gene3D" id="3.40.630.40">
    <property type="entry name" value="Zn-dependent exopeptidases"/>
    <property type="match status" value="1"/>
</dbReference>
<feature type="domain" description="LysM" evidence="3">
    <location>
        <begin position="356"/>
        <end position="399"/>
    </location>
</feature>
<feature type="compositionally biased region" description="Polar residues" evidence="1">
    <location>
        <begin position="194"/>
        <end position="210"/>
    </location>
</feature>
<dbReference type="Pfam" id="PF01520">
    <property type="entry name" value="Amidase_3"/>
    <property type="match status" value="1"/>
</dbReference>
<feature type="domain" description="LysM" evidence="3">
    <location>
        <begin position="134"/>
        <end position="177"/>
    </location>
</feature>
<dbReference type="PANTHER" id="PTHR33734:SF22">
    <property type="entry name" value="MEMBRANE-BOUND LYTIC MUREIN TRANSGLYCOSYLASE D"/>
    <property type="match status" value="1"/>
</dbReference>
<dbReference type="Proteomes" id="UP000199708">
    <property type="component" value="Unassembled WGS sequence"/>
</dbReference>
<dbReference type="SMART" id="SM00257">
    <property type="entry name" value="LysM"/>
    <property type="match status" value="7"/>
</dbReference>
<sequence>MSNKVLRNSILSLSMSVLAAVSFSHMESVELVFAQETNSSIGTYTVKAGDGVYRIAVNHGMTMEELKQLNGLTSDLIHPGDILKVYLKENTVTENQPVKEEEEPQDPQNDSTPVNDQTEISNQAIQSNNSTTSNTYTVRPGDYLNKIAKQFGVSVAQLKSWNNLTSDLIHPGNILVVSKSAPVNPQPEQPLDTKPSQPDPSSQSNKTKTYTVRPGDYLNKIAKQFGISVTQLKSWNNLTSDLIHPGNILVVSKSAPVNPQPEQPLDTKPSQPDPSSQSNKTKTYTVRPGDYLNKIAIQFGISVTQLKSWNNLTSDLIHPGNVLIVSKSAVATPTPDQSSDSELNKPNQPSQPSVTKTYTVRPGDYLNKIARQFGITLHQLKSWNNLSSNLIHPGDKLLVSKAIPQTSNPEQPTEDDQPAPTFSKETYTVRPGDWLAKIANQFGITVSQLKSWNNLSSNLIHPGNVLVVSKASSVNPTPPIKEPEKLTSANNYIVKSGDSLYSIALHFGVSVNQLKSWNKLNSNVIYVGQRLNLSPDKTVKQTIPVNSRSVFIDAGHGGAEAGASSYGYLEKDLNLNISRQVADKLRQQGYTVFETRKDDSTVALTRRDDLPNELKTDIFVSIHHNAMPKHLRGTASGILTLYHDRSVDVPGYSTLSHHTDEKLTQGKRLAQELQKSLVAATGGASQGTRPQNLHVTRTTDMPAALVELGYMDNPTELKKLTDSVYQAKLVDGLINGINSYFNK</sequence>